<dbReference type="SUPFAM" id="SSF53474">
    <property type="entry name" value="alpha/beta-Hydrolases"/>
    <property type="match status" value="1"/>
</dbReference>
<evidence type="ECO:0000313" key="4">
    <source>
        <dbReference type="EMBL" id="TQR84914.1"/>
    </source>
</evidence>
<keyword evidence="5" id="KW-1185">Reference proteome</keyword>
<dbReference type="Gene3D" id="3.40.50.1820">
    <property type="entry name" value="alpha/beta hydrolase"/>
    <property type="match status" value="1"/>
</dbReference>
<keyword evidence="2 4" id="KW-0378">Hydrolase</keyword>
<sequence>MTTTVDASFDSDGTRCAAWLTYPDGPGPHPAVVLIHGLGATHQMMLKQYEQAFSAAGIATLAFDYRTTGASAGNPRQRLSMRRQHADAQAAYDFLKSDKHIDARRVGLWGTSLGAMHALRLSSERSDVAAVVVQCPIVYGPGAALHSGLGPVFRMTPPIIEDVVRAATGSARKYIPIVGAPGGTAVVTAPGALQGWNSTAPQDSPFDNRIAAANALGLAVISAKRKASKIKAPLMICVSSNENLMDIKHVYDVAGAAPKTTVRSYDGDHFEIYHPPLVHTLVADQTAFLRKELRVEP</sequence>
<evidence type="ECO:0000256" key="2">
    <source>
        <dbReference type="ARBA" id="ARBA00022801"/>
    </source>
</evidence>
<name>A0A544VY61_9MYCO</name>
<dbReference type="PANTHER" id="PTHR22946">
    <property type="entry name" value="DIENELACTONE HYDROLASE DOMAIN-CONTAINING PROTEIN-RELATED"/>
    <property type="match status" value="1"/>
</dbReference>
<dbReference type="RefSeq" id="WP_142553611.1">
    <property type="nucleotide sequence ID" value="NZ_VIFX01000025.1"/>
</dbReference>
<dbReference type="InterPro" id="IPR022742">
    <property type="entry name" value="Hydrolase_4"/>
</dbReference>
<reference evidence="4 5" key="1">
    <citation type="submission" date="2018-10" db="EMBL/GenBank/DDBJ databases">
        <title>Draft genome of Mycobacterium hodleri strain B.</title>
        <authorList>
            <person name="Amande T.J."/>
            <person name="Mcgenity T.J."/>
        </authorList>
    </citation>
    <scope>NUCLEOTIDE SEQUENCE [LARGE SCALE GENOMIC DNA]</scope>
    <source>
        <strain evidence="4 5">B</strain>
    </source>
</reference>
<feature type="domain" description="Serine aminopeptidase S33" evidence="3">
    <location>
        <begin position="28"/>
        <end position="267"/>
    </location>
</feature>
<gene>
    <name evidence="4" type="ORF">D8S82_19090</name>
</gene>
<organism evidence="4 5">
    <name type="scientific">Mycolicibacterium hodleri</name>
    <dbReference type="NCBI Taxonomy" id="49897"/>
    <lineage>
        <taxon>Bacteria</taxon>
        <taxon>Bacillati</taxon>
        <taxon>Actinomycetota</taxon>
        <taxon>Actinomycetes</taxon>
        <taxon>Mycobacteriales</taxon>
        <taxon>Mycobacteriaceae</taxon>
        <taxon>Mycolicibacterium</taxon>
    </lineage>
</organism>
<evidence type="ECO:0000259" key="3">
    <source>
        <dbReference type="Pfam" id="PF12146"/>
    </source>
</evidence>
<dbReference type="Pfam" id="PF12146">
    <property type="entry name" value="Hydrolase_4"/>
    <property type="match status" value="1"/>
</dbReference>
<dbReference type="AlphaFoldDB" id="A0A544VY61"/>
<comment type="caution">
    <text evidence="4">The sequence shown here is derived from an EMBL/GenBank/DDBJ whole genome shotgun (WGS) entry which is preliminary data.</text>
</comment>
<dbReference type="InterPro" id="IPR050261">
    <property type="entry name" value="FrsA_esterase"/>
</dbReference>
<accession>A0A544VY61</accession>
<proteinExistence type="inferred from homology"/>
<dbReference type="InterPro" id="IPR029058">
    <property type="entry name" value="AB_hydrolase_fold"/>
</dbReference>
<dbReference type="PANTHER" id="PTHR22946:SF9">
    <property type="entry name" value="POLYKETIDE TRANSFERASE AF380"/>
    <property type="match status" value="1"/>
</dbReference>
<dbReference type="Proteomes" id="UP000315759">
    <property type="component" value="Unassembled WGS sequence"/>
</dbReference>
<protein>
    <submittedName>
        <fullName evidence="4">Alpha/beta fold hydrolase</fullName>
    </submittedName>
</protein>
<evidence type="ECO:0000256" key="1">
    <source>
        <dbReference type="ARBA" id="ARBA00008645"/>
    </source>
</evidence>
<dbReference type="GO" id="GO:0052689">
    <property type="term" value="F:carboxylic ester hydrolase activity"/>
    <property type="evidence" value="ECO:0007669"/>
    <property type="project" value="UniProtKB-ARBA"/>
</dbReference>
<evidence type="ECO:0000313" key="5">
    <source>
        <dbReference type="Proteomes" id="UP000315759"/>
    </source>
</evidence>
<dbReference type="EMBL" id="VIFX01000025">
    <property type="protein sequence ID" value="TQR84914.1"/>
    <property type="molecule type" value="Genomic_DNA"/>
</dbReference>
<comment type="similarity">
    <text evidence="1">Belongs to the AB hydrolase superfamily.</text>
</comment>